<name>A0A3B0J7L2_9RICK</name>
<dbReference type="AlphaFoldDB" id="A0A3B0J7L2"/>
<sequence>MLTRNLIKQATQVGSGENVIQYVEYLYQFEKFRNTLNLTLSLIKQNRLSFEIYQEGLMDMEEGVCKTIRSSGLNKYVIVLRRSNPYIIVHELSHMVENELNLSLEQEFLYKVYQDIEQNLKQSNILVQKIIGQIIFEEIQAYQTAKSRASELFARYFELFAWAQEVYPKDKEYLIRTQDLNKVFLATNQWKKSYLDPQIMERIDKEVKEYSNKTAFKDINKVQSSWTNKFSPGSKRIGSIFGDSD</sequence>
<evidence type="ECO:0000313" key="1">
    <source>
        <dbReference type="EMBL" id="SPP33073.1"/>
    </source>
</evidence>
<reference evidence="1" key="1">
    <citation type="submission" date="2018-04" db="EMBL/GenBank/DDBJ databases">
        <authorList>
            <person name="Go L.Y."/>
            <person name="Mitchell J.A."/>
        </authorList>
    </citation>
    <scope>NUCLEOTIDE SEQUENCE</scope>
    <source>
        <strain evidence="1">WBAD</strain>
    </source>
</reference>
<gene>
    <name evidence="1" type="ORF">WBAD_0564</name>
</gene>
<accession>A0A3B0J7L2</accession>
<protein>
    <submittedName>
        <fullName evidence="1">Uncharacterized protein</fullName>
    </submittedName>
</protein>
<proteinExistence type="predicted"/>
<dbReference type="EMBL" id="OUNE01000098">
    <property type="protein sequence ID" value="SPP33073.1"/>
    <property type="molecule type" value="Genomic_DNA"/>
</dbReference>
<organism evidence="1">
    <name type="scientific">Wolbachia endosymbiont of Aleurodicus dispersus</name>
    <dbReference type="NCBI Taxonomy" id="1288877"/>
    <lineage>
        <taxon>Bacteria</taxon>
        <taxon>Pseudomonadati</taxon>
        <taxon>Pseudomonadota</taxon>
        <taxon>Alphaproteobacteria</taxon>
        <taxon>Rickettsiales</taxon>
        <taxon>Anaplasmataceae</taxon>
        <taxon>Wolbachieae</taxon>
        <taxon>Wolbachia</taxon>
    </lineage>
</organism>